<evidence type="ECO:0000259" key="4">
    <source>
        <dbReference type="PROSITE" id="PS50075"/>
    </source>
</evidence>
<dbReference type="SMART" id="SM00827">
    <property type="entry name" value="PKS_AT"/>
    <property type="match status" value="1"/>
</dbReference>
<sequence>MEPIAIIGIGCRFPSADNPEVFWQILHNKVDAITEVPKERWDVDALYDPKPATPEKMNTRWGGFLEQVDRFEPSFFNISPREAEPIDPQQRLLLEVAWEALENAGIAPQKLAGSKTGVFIGICNADYHRLLYQNSSCINAYSGTGTASSISANRISYVLDLRGPSVAIDTACSSSLVAVHFACQSLRSGESSMCLVGGVNLILSPDMGITFSQAQMMASDGRCKTFDAKADGYVRGEGCGVVVLKLLKDAIRDKDNIRAIVKGSAINQDGLSNGLTAPNALAQQAVIREALKNAEVTPAQISYIEAHGSATSLGDPIEFKSLKAVLMKDRQPDQPCWIGSVKTNIGHLEAAAGIAGLIKVVLSLQHGEILPNLHLVQLNPYISLKGTTFSIPTECQPWVAGTEKRLAGVSAFGFGGTNCHVILEEAPIDFRLSDAGKNPKSEIQNPKSTECPLHLLTLSAKSEKALVELAQKYVNFFASHPEVSLFDVCYTANTGRSHFNHRLAVMASSCVQAREKLTNFCTKQESAQVFKGQGSSLPKVAFLFTGQGSQYVGMGRQLYETAPVFRTAINCCNEILRPYLEKPLLSVLYPEPGQTSPINQTAYTQPALFAIEYALVQLWQSWGIHPDAVMGHSVGEYVAATVAGVLSLEDGLKLIANRSRLMQSLPTGGEMVAVFADEKYIRFVTEIDNKRVSFAAFNGGGNTVISGQSQAVQEICADLEAAGIPTKKLQTSHAFHSPLMEPILAQFREVADRITYGVPDITIISNLTGEPLTQEEISADYWCRHLRYPVQFAKSLKALHAEGYEVFVEIGPKPTLLGMGRNCLPDKVGVWLPSLRPGQEDWQVLLQSLGELYVRGAEVDWSGFDWDCGRRLQLPTYPFQRQRYWVESAANDSSQADNLSQDKIQSPIVQLLNQGDTQHIVQNLEKTGELSEDELRMLPKLLELLVKQDRQLLGAASVKDWLYEVEWKQLPPQVKAQEKSGIQKIGTWLIFADLEGVGQNLAKLLRSQGHTCILVHPGNTCNLRKDGTWCISPSSPADFKCLFQEVLETLERPLQGIIHLWSLEAQSASSLTISSLEQAQTLGVGSVLYLLQALIKELETKKNRDFPASVSPLPQLWLVTRGAVPVGSELPGVAQSSLWGLGKVVALEHPELWGGMLDLAPEFTGDEAIELLAEIENSCGEDHIAFRNGNRYVARLVPKQLSESKQVALRSDSTYLITGGLGALGLRVARWMVAQGARQLVLTGRSKASDEAQSILRQLEQLGAKVFVAQADVSDEADVLKLLEAIDTSMSPLRGIVHAAGVLDDGILLQHSWERYSKVMAPKVKGAWNLHALTQGLPLDFFVLFSSAASLLGSPGQGNYVAANSFMDALAHHRRFQGLPGLSINWGLWADVGMATGLVNRYQAANAMGLKSIAPEQGLQVLEQVLGQATSQIGVLPIDWSVLRQQLRVSGQLPSLLVEFANTEDRAETAQSSALQSDILQKLQAAAANERLSLLTTHIQGEVAKVLGLPPSELPDPKQNFFDMGMDSLIAVELKNQLQNHLGQFLPSTLAFNYPNINSLAQYLSQDVLSLDISAQTSQDLPQNQEELTTSLEEIKQLSEREVMALIAQEFEAYR</sequence>
<dbReference type="Gene3D" id="3.40.366.10">
    <property type="entry name" value="Malonyl-Coenzyme A Acyl Carrier Protein, domain 2"/>
    <property type="match status" value="1"/>
</dbReference>
<feature type="domain" description="Carrier" evidence="4">
    <location>
        <begin position="1493"/>
        <end position="1568"/>
    </location>
</feature>
<protein>
    <submittedName>
        <fullName evidence="7">Short-chain dehydrogenase</fullName>
    </submittedName>
    <submittedName>
        <fullName evidence="6">Type I polyketide synthase</fullName>
    </submittedName>
</protein>
<dbReference type="CDD" id="cd00833">
    <property type="entry name" value="PKS"/>
    <property type="match status" value="1"/>
</dbReference>
<dbReference type="FunFam" id="3.40.366.10:FF:000002">
    <property type="entry name" value="Probable polyketide synthase 2"/>
    <property type="match status" value="1"/>
</dbReference>
<evidence type="ECO:0000256" key="3">
    <source>
        <dbReference type="ARBA" id="ARBA00022679"/>
    </source>
</evidence>
<dbReference type="GO" id="GO:0071770">
    <property type="term" value="P:DIM/DIP cell wall layer assembly"/>
    <property type="evidence" value="ECO:0007669"/>
    <property type="project" value="TreeGrafter"/>
</dbReference>
<proteinExistence type="predicted"/>
<dbReference type="GO" id="GO:0031177">
    <property type="term" value="F:phosphopantetheine binding"/>
    <property type="evidence" value="ECO:0007669"/>
    <property type="project" value="InterPro"/>
</dbReference>
<dbReference type="SMART" id="SM00825">
    <property type="entry name" value="PKS_KS"/>
    <property type="match status" value="1"/>
</dbReference>
<dbReference type="GO" id="GO:0004315">
    <property type="term" value="F:3-oxoacyl-[acyl-carrier-protein] synthase activity"/>
    <property type="evidence" value="ECO:0007669"/>
    <property type="project" value="InterPro"/>
</dbReference>
<dbReference type="InterPro" id="IPR016039">
    <property type="entry name" value="Thiolase-like"/>
</dbReference>
<dbReference type="GO" id="GO:0004312">
    <property type="term" value="F:fatty acid synthase activity"/>
    <property type="evidence" value="ECO:0007669"/>
    <property type="project" value="TreeGrafter"/>
</dbReference>
<dbReference type="Gene3D" id="3.40.47.10">
    <property type="match status" value="1"/>
</dbReference>
<keyword evidence="3" id="KW-0808">Transferase</keyword>
<dbReference type="CDD" id="cd08955">
    <property type="entry name" value="KR_2_FAS_SDR_x"/>
    <property type="match status" value="1"/>
</dbReference>
<dbReference type="InterPro" id="IPR050091">
    <property type="entry name" value="PKS_NRPS_Biosynth_Enz"/>
</dbReference>
<dbReference type="SUPFAM" id="SSF53901">
    <property type="entry name" value="Thiolase-like"/>
    <property type="match status" value="1"/>
</dbReference>
<dbReference type="RefSeq" id="WP_038071983.1">
    <property type="nucleotide sequence ID" value="NZ_JHEG04000001.1"/>
</dbReference>
<evidence type="ECO:0000313" key="6">
    <source>
        <dbReference type="EMBL" id="KAF3884395.1"/>
    </source>
</evidence>
<dbReference type="Pfam" id="PF00109">
    <property type="entry name" value="ketoacyl-synt"/>
    <property type="match status" value="1"/>
</dbReference>
<dbReference type="OrthoDB" id="499075at2"/>
<name>A0A0C1R805_9CYAN</name>
<dbReference type="InterPro" id="IPR014030">
    <property type="entry name" value="Ketoacyl_synth_N"/>
</dbReference>
<keyword evidence="2" id="KW-0597">Phosphoprotein</keyword>
<dbReference type="FunFam" id="3.40.47.10:FF:000019">
    <property type="entry name" value="Polyketide synthase type I"/>
    <property type="match status" value="1"/>
</dbReference>
<accession>A0A0C1R805</accession>
<dbReference type="InterPro" id="IPR013968">
    <property type="entry name" value="PKS_KR"/>
</dbReference>
<dbReference type="Pfam" id="PF22621">
    <property type="entry name" value="CurL-like_PKS_C"/>
    <property type="match status" value="1"/>
</dbReference>
<dbReference type="GO" id="GO:0005737">
    <property type="term" value="C:cytoplasm"/>
    <property type="evidence" value="ECO:0007669"/>
    <property type="project" value="TreeGrafter"/>
</dbReference>
<dbReference type="SUPFAM" id="SSF55048">
    <property type="entry name" value="Probable ACP-binding domain of malonyl-CoA ACP transacylase"/>
    <property type="match status" value="1"/>
</dbReference>
<dbReference type="Pfam" id="PF08659">
    <property type="entry name" value="KR"/>
    <property type="match status" value="1"/>
</dbReference>
<dbReference type="GO" id="GO:0005886">
    <property type="term" value="C:plasma membrane"/>
    <property type="evidence" value="ECO:0007669"/>
    <property type="project" value="TreeGrafter"/>
</dbReference>
<dbReference type="GO" id="GO:0006633">
    <property type="term" value="P:fatty acid biosynthetic process"/>
    <property type="evidence" value="ECO:0007669"/>
    <property type="project" value="InterPro"/>
</dbReference>
<dbReference type="InterPro" id="IPR036736">
    <property type="entry name" value="ACP-like_sf"/>
</dbReference>
<dbReference type="PROSITE" id="PS52004">
    <property type="entry name" value="KS3_2"/>
    <property type="match status" value="1"/>
</dbReference>
<dbReference type="InterPro" id="IPR020841">
    <property type="entry name" value="PKS_Beta-ketoAc_synthase_dom"/>
</dbReference>
<keyword evidence="8" id="KW-1185">Reference proteome</keyword>
<gene>
    <name evidence="7" type="ORF">DA73_0203440</name>
    <name evidence="6" type="ORF">DA73_0400002070</name>
</gene>
<dbReference type="InterPro" id="IPR016036">
    <property type="entry name" value="Malonyl_transacylase_ACP-bd"/>
</dbReference>
<dbReference type="InterPro" id="IPR049490">
    <property type="entry name" value="C883_1060-like_KR_N"/>
</dbReference>
<dbReference type="InterPro" id="IPR001227">
    <property type="entry name" value="Ac_transferase_dom_sf"/>
</dbReference>
<evidence type="ECO:0000256" key="1">
    <source>
        <dbReference type="ARBA" id="ARBA00022450"/>
    </source>
</evidence>
<evidence type="ECO:0000313" key="8">
    <source>
        <dbReference type="Proteomes" id="UP000029738"/>
    </source>
</evidence>
<dbReference type="InterPro" id="IPR016035">
    <property type="entry name" value="Acyl_Trfase/lysoPLipase"/>
</dbReference>
<dbReference type="Gene3D" id="3.30.70.3290">
    <property type="match status" value="1"/>
</dbReference>
<dbReference type="Pfam" id="PF00698">
    <property type="entry name" value="Acyl_transf_1"/>
    <property type="match status" value="1"/>
</dbReference>
<evidence type="ECO:0000259" key="5">
    <source>
        <dbReference type="PROSITE" id="PS52004"/>
    </source>
</evidence>
<dbReference type="PROSITE" id="PS50075">
    <property type="entry name" value="CARRIER"/>
    <property type="match status" value="1"/>
</dbReference>
<dbReference type="SMART" id="SM01294">
    <property type="entry name" value="PKS_PP_betabranch"/>
    <property type="match status" value="1"/>
</dbReference>
<keyword evidence="1" id="KW-0596">Phosphopantetheine</keyword>
<dbReference type="InterPro" id="IPR009081">
    <property type="entry name" value="PP-bd_ACP"/>
</dbReference>
<dbReference type="Proteomes" id="UP000029738">
    <property type="component" value="Unassembled WGS sequence"/>
</dbReference>
<dbReference type="PANTHER" id="PTHR43775">
    <property type="entry name" value="FATTY ACID SYNTHASE"/>
    <property type="match status" value="1"/>
</dbReference>
<dbReference type="EMBL" id="JHEG04000001">
    <property type="protein sequence ID" value="KAF3884395.1"/>
    <property type="molecule type" value="Genomic_DNA"/>
</dbReference>
<organism evidence="7">
    <name type="scientific">Tolypothrix bouteillei VB521301</name>
    <dbReference type="NCBI Taxonomy" id="1479485"/>
    <lineage>
        <taxon>Bacteria</taxon>
        <taxon>Bacillati</taxon>
        <taxon>Cyanobacteriota</taxon>
        <taxon>Cyanophyceae</taxon>
        <taxon>Nostocales</taxon>
        <taxon>Tolypothrichaceae</taxon>
        <taxon>Tolypothrix</taxon>
    </lineage>
</organism>
<dbReference type="EMBL" id="JHEG02000012">
    <property type="protein sequence ID" value="KIE13719.1"/>
    <property type="molecule type" value="Genomic_DNA"/>
</dbReference>
<feature type="domain" description="Ketosynthase family 3 (KS3)" evidence="5">
    <location>
        <begin position="1"/>
        <end position="425"/>
    </location>
</feature>
<dbReference type="SUPFAM" id="SSF47336">
    <property type="entry name" value="ACP-like"/>
    <property type="match status" value="1"/>
</dbReference>
<dbReference type="SUPFAM" id="SSF51735">
    <property type="entry name" value="NAD(P)-binding Rossmann-fold domains"/>
    <property type="match status" value="2"/>
</dbReference>
<dbReference type="InterPro" id="IPR014043">
    <property type="entry name" value="Acyl_transferase_dom"/>
</dbReference>
<dbReference type="Pfam" id="PF21394">
    <property type="entry name" value="Beta-ketacyl_N"/>
    <property type="match status" value="1"/>
</dbReference>
<reference evidence="7" key="1">
    <citation type="journal article" date="2015" name="Genome Announc.">
        <title>Draft Genome Sequence of Tolypothrix boutellei Strain VB521301.</title>
        <authorList>
            <person name="Chandrababunaidu M.M."/>
            <person name="Singh D."/>
            <person name="Sen D."/>
            <person name="Bhan S."/>
            <person name="Das S."/>
            <person name="Gupta A."/>
            <person name="Adhikary S.P."/>
            <person name="Tripathy S."/>
        </authorList>
    </citation>
    <scope>NUCLEOTIDE SEQUENCE</scope>
    <source>
        <strain evidence="7">VB521301</strain>
    </source>
</reference>
<dbReference type="PROSITE" id="PS00606">
    <property type="entry name" value="KS3_1"/>
    <property type="match status" value="1"/>
</dbReference>
<comment type="caution">
    <text evidence="7">The sequence shown here is derived from an EMBL/GenBank/DDBJ whole genome shotgun (WGS) entry which is preliminary data.</text>
</comment>
<dbReference type="Gene3D" id="1.10.1200.10">
    <property type="entry name" value="ACP-like"/>
    <property type="match status" value="1"/>
</dbReference>
<evidence type="ECO:0000313" key="7">
    <source>
        <dbReference type="EMBL" id="KIE13719.1"/>
    </source>
</evidence>
<dbReference type="InterPro" id="IPR020806">
    <property type="entry name" value="PKS_PP-bd"/>
</dbReference>
<dbReference type="Gene3D" id="3.40.50.720">
    <property type="entry name" value="NAD(P)-binding Rossmann-like Domain"/>
    <property type="match status" value="1"/>
</dbReference>
<dbReference type="SMART" id="SM00822">
    <property type="entry name" value="PKS_KR"/>
    <property type="match status" value="1"/>
</dbReference>
<dbReference type="InterPro" id="IPR057326">
    <property type="entry name" value="KR_dom"/>
</dbReference>
<dbReference type="InterPro" id="IPR018201">
    <property type="entry name" value="Ketoacyl_synth_AS"/>
</dbReference>
<dbReference type="InterPro" id="IPR014031">
    <property type="entry name" value="Ketoacyl_synth_C"/>
</dbReference>
<dbReference type="PANTHER" id="PTHR43775:SF37">
    <property type="entry name" value="SI:DKEY-61P9.11"/>
    <property type="match status" value="1"/>
</dbReference>
<reference evidence="6" key="2">
    <citation type="submission" date="2019-11" db="EMBL/GenBank/DDBJ databases">
        <title>Improved Assembly of Tolypothrix boutellei genome.</title>
        <authorList>
            <person name="Sarangi A.N."/>
            <person name="Mukherjee M."/>
            <person name="Ghosh S."/>
            <person name="Singh D."/>
            <person name="Das A."/>
            <person name="Kant S."/>
            <person name="Prusty A."/>
            <person name="Tripathy S."/>
        </authorList>
    </citation>
    <scope>NUCLEOTIDE SEQUENCE</scope>
    <source>
        <strain evidence="6">VB521301</strain>
    </source>
</reference>
<dbReference type="STRING" id="1479485.DA73_0203440"/>
<dbReference type="SMART" id="SM00823">
    <property type="entry name" value="PKS_PP"/>
    <property type="match status" value="1"/>
</dbReference>
<dbReference type="SUPFAM" id="SSF52151">
    <property type="entry name" value="FabD/lysophospholipase-like"/>
    <property type="match status" value="1"/>
</dbReference>
<evidence type="ECO:0000256" key="2">
    <source>
        <dbReference type="ARBA" id="ARBA00022553"/>
    </source>
</evidence>
<dbReference type="InterPro" id="IPR036291">
    <property type="entry name" value="NAD(P)-bd_dom_sf"/>
</dbReference>
<dbReference type="Pfam" id="PF02801">
    <property type="entry name" value="Ketoacyl-synt_C"/>
    <property type="match status" value="1"/>
</dbReference>
<dbReference type="Pfam" id="PF00550">
    <property type="entry name" value="PP-binding"/>
    <property type="match status" value="1"/>
</dbReference>